<dbReference type="RefSeq" id="XP_038974119.1">
    <property type="nucleotide sequence ID" value="XM_039118191.1"/>
</dbReference>
<organism evidence="3 4">
    <name type="scientific">Phoenix dactylifera</name>
    <name type="common">Date palm</name>
    <dbReference type="NCBI Taxonomy" id="42345"/>
    <lineage>
        <taxon>Eukaryota</taxon>
        <taxon>Viridiplantae</taxon>
        <taxon>Streptophyta</taxon>
        <taxon>Embryophyta</taxon>
        <taxon>Tracheophyta</taxon>
        <taxon>Spermatophyta</taxon>
        <taxon>Magnoliopsida</taxon>
        <taxon>Liliopsida</taxon>
        <taxon>Arecaceae</taxon>
        <taxon>Coryphoideae</taxon>
        <taxon>Phoeniceae</taxon>
        <taxon>Phoenix</taxon>
    </lineage>
</organism>
<evidence type="ECO:0000259" key="2">
    <source>
        <dbReference type="PROSITE" id="PS50158"/>
    </source>
</evidence>
<sequence length="116" mass="12802">MTKPEVSYHGLLGLLQTYEKDHQLKKESVNVVGGTSAGLSSFKKGKKKKVQKACAGVSKPKQTMKQKSDQSKAECFFCKKQGHWKRNCSAYLASLDPNRPKKKIQQTVAAQGTSSK</sequence>
<reference evidence="4" key="1">
    <citation type="submission" date="2025-08" db="UniProtKB">
        <authorList>
            <consortium name="RefSeq"/>
        </authorList>
    </citation>
    <scope>IDENTIFICATION</scope>
    <source>
        <tissue evidence="4">Young leaves</tissue>
    </source>
</reference>
<evidence type="ECO:0000313" key="3">
    <source>
        <dbReference type="Proteomes" id="UP000228380"/>
    </source>
</evidence>
<dbReference type="KEGG" id="pda:120105596"/>
<dbReference type="GeneID" id="120105596"/>
<dbReference type="Gene3D" id="4.10.60.10">
    <property type="entry name" value="Zinc finger, CCHC-type"/>
    <property type="match status" value="1"/>
</dbReference>
<gene>
    <name evidence="4" type="primary">LOC120105596</name>
</gene>
<dbReference type="PROSITE" id="PS50158">
    <property type="entry name" value="ZF_CCHC"/>
    <property type="match status" value="1"/>
</dbReference>
<dbReference type="SUPFAM" id="SSF57756">
    <property type="entry name" value="Retrovirus zinc finger-like domains"/>
    <property type="match status" value="1"/>
</dbReference>
<keyword evidence="1" id="KW-0863">Zinc-finger</keyword>
<dbReference type="InterPro" id="IPR001878">
    <property type="entry name" value="Znf_CCHC"/>
</dbReference>
<keyword evidence="3" id="KW-1185">Reference proteome</keyword>
<evidence type="ECO:0000256" key="1">
    <source>
        <dbReference type="PROSITE-ProRule" id="PRU00047"/>
    </source>
</evidence>
<proteinExistence type="predicted"/>
<name>A0A8B8ZRN4_PHODC</name>
<feature type="domain" description="CCHC-type" evidence="2">
    <location>
        <begin position="75"/>
        <end position="88"/>
    </location>
</feature>
<dbReference type="InterPro" id="IPR036875">
    <property type="entry name" value="Znf_CCHC_sf"/>
</dbReference>
<accession>A0A8B8ZRN4</accession>
<dbReference type="OrthoDB" id="673931at2759"/>
<dbReference type="GO" id="GO:0008270">
    <property type="term" value="F:zinc ion binding"/>
    <property type="evidence" value="ECO:0007669"/>
    <property type="project" value="UniProtKB-KW"/>
</dbReference>
<dbReference type="GO" id="GO:0003676">
    <property type="term" value="F:nucleic acid binding"/>
    <property type="evidence" value="ECO:0007669"/>
    <property type="project" value="InterPro"/>
</dbReference>
<keyword evidence="1" id="KW-0862">Zinc</keyword>
<dbReference type="AlphaFoldDB" id="A0A8B8ZRN4"/>
<keyword evidence="1" id="KW-0479">Metal-binding</keyword>
<protein>
    <submittedName>
        <fullName evidence="4">Uncharacterized protein LOC120105596</fullName>
    </submittedName>
</protein>
<evidence type="ECO:0000313" key="4">
    <source>
        <dbReference type="RefSeq" id="XP_038974119.1"/>
    </source>
</evidence>
<dbReference type="Proteomes" id="UP000228380">
    <property type="component" value="Unplaced"/>
</dbReference>